<proteinExistence type="predicted"/>
<dbReference type="InterPro" id="IPR009057">
    <property type="entry name" value="Homeodomain-like_sf"/>
</dbReference>
<reference evidence="1" key="1">
    <citation type="submission" date="2013-08" db="EMBL/GenBank/DDBJ databases">
        <authorList>
            <person name="Mendez C."/>
            <person name="Richter M."/>
            <person name="Ferrer M."/>
            <person name="Sanchez J."/>
        </authorList>
    </citation>
    <scope>NUCLEOTIDE SEQUENCE</scope>
</reference>
<sequence>MRHGGKMILMGAAGIDYDALAARLDIRREMVSQWRQRFYKERLAGREEKARLGRPRVFPPRADR</sequence>
<evidence type="ECO:0000313" key="1">
    <source>
        <dbReference type="EMBL" id="EQD75512.1"/>
    </source>
</evidence>
<reference evidence="1" key="2">
    <citation type="journal article" date="2014" name="ISME J.">
        <title>Microbial stratification in low pH oxic and suboxic macroscopic growths along an acid mine drainage.</title>
        <authorList>
            <person name="Mendez-Garcia C."/>
            <person name="Mesa V."/>
            <person name="Sprenger R.R."/>
            <person name="Richter M."/>
            <person name="Diez M.S."/>
            <person name="Solano J."/>
            <person name="Bargiela R."/>
            <person name="Golyshina O.V."/>
            <person name="Manteca A."/>
            <person name="Ramos J.L."/>
            <person name="Gallego J.R."/>
            <person name="Llorente I."/>
            <person name="Martins Dos Santos V.A."/>
            <person name="Jensen O.N."/>
            <person name="Pelaez A.I."/>
            <person name="Sanchez J."/>
            <person name="Ferrer M."/>
        </authorList>
    </citation>
    <scope>NUCLEOTIDE SEQUENCE</scope>
</reference>
<dbReference type="AlphaFoldDB" id="T1C0H6"/>
<dbReference type="EMBL" id="AUZY01001226">
    <property type="protein sequence ID" value="EQD75512.1"/>
    <property type="molecule type" value="Genomic_DNA"/>
</dbReference>
<organism evidence="1">
    <name type="scientific">mine drainage metagenome</name>
    <dbReference type="NCBI Taxonomy" id="410659"/>
    <lineage>
        <taxon>unclassified sequences</taxon>
        <taxon>metagenomes</taxon>
        <taxon>ecological metagenomes</taxon>
    </lineage>
</organism>
<gene>
    <name evidence="1" type="ORF">B1B_02082</name>
</gene>
<protein>
    <submittedName>
        <fullName evidence="1">Uncharacterized protein</fullName>
    </submittedName>
</protein>
<dbReference type="SUPFAM" id="SSF46689">
    <property type="entry name" value="Homeodomain-like"/>
    <property type="match status" value="1"/>
</dbReference>
<accession>T1C0H6</accession>
<comment type="caution">
    <text evidence="1">The sequence shown here is derived from an EMBL/GenBank/DDBJ whole genome shotgun (WGS) entry which is preliminary data.</text>
</comment>
<name>T1C0H6_9ZZZZ</name>